<evidence type="ECO:0000313" key="9">
    <source>
        <dbReference type="Proteomes" id="UP000195437"/>
    </source>
</evidence>
<dbReference type="OrthoDB" id="9776600at2"/>
<dbReference type="Gene3D" id="3.40.630.10">
    <property type="entry name" value="Zn peptidases"/>
    <property type="match status" value="1"/>
</dbReference>
<dbReference type="KEGG" id="tum:CBW65_21150"/>
<evidence type="ECO:0000256" key="5">
    <source>
        <dbReference type="PIRNR" id="PIRNR001123"/>
    </source>
</evidence>
<dbReference type="Pfam" id="PF01546">
    <property type="entry name" value="Peptidase_M20"/>
    <property type="match status" value="1"/>
</dbReference>
<dbReference type="Gene3D" id="3.30.70.360">
    <property type="match status" value="1"/>
</dbReference>
<comment type="cofactor">
    <cofactor evidence="1">
        <name>Zn(2+)</name>
        <dbReference type="ChEBI" id="CHEBI:29105"/>
    </cofactor>
</comment>
<evidence type="ECO:0000259" key="7">
    <source>
        <dbReference type="Pfam" id="PF07687"/>
    </source>
</evidence>
<evidence type="ECO:0000256" key="6">
    <source>
        <dbReference type="PIRSR" id="PIRSR001123-2"/>
    </source>
</evidence>
<dbReference type="RefSeq" id="WP_087458548.1">
    <property type="nucleotide sequence ID" value="NZ_CP021434.1"/>
</dbReference>
<reference evidence="9" key="1">
    <citation type="submission" date="2017-05" db="EMBL/GenBank/DDBJ databases">
        <authorList>
            <person name="Sung H."/>
        </authorList>
    </citation>
    <scope>NUCLEOTIDE SEQUENCE [LARGE SCALE GENOMIC DNA]</scope>
    <source>
        <strain evidence="9">AR23208</strain>
    </source>
</reference>
<dbReference type="InterPro" id="IPR008007">
    <property type="entry name" value="Peptidase_M42"/>
</dbReference>
<dbReference type="InterPro" id="IPR011650">
    <property type="entry name" value="Peptidase_M20_dimer"/>
</dbReference>
<keyword evidence="9" id="KW-1185">Reference proteome</keyword>
<accession>A0A1Y0IV39</accession>
<keyword evidence="4" id="KW-0862">Zinc</keyword>
<dbReference type="SUPFAM" id="SSF53187">
    <property type="entry name" value="Zn-dependent exopeptidases"/>
    <property type="match status" value="1"/>
</dbReference>
<evidence type="ECO:0000256" key="3">
    <source>
        <dbReference type="ARBA" id="ARBA00022801"/>
    </source>
</evidence>
<proteinExistence type="inferred from homology"/>
<dbReference type="InterPro" id="IPR036264">
    <property type="entry name" value="Bact_exopeptidase_dim_dom"/>
</dbReference>
<keyword evidence="3" id="KW-0378">Hydrolase</keyword>
<dbReference type="PIRSF" id="PIRSF001123">
    <property type="entry name" value="PepA_GA"/>
    <property type="match status" value="1"/>
</dbReference>
<evidence type="ECO:0000256" key="1">
    <source>
        <dbReference type="ARBA" id="ARBA00001947"/>
    </source>
</evidence>
<dbReference type="SUPFAM" id="SSF55031">
    <property type="entry name" value="Bacterial exopeptidase dimerisation domain"/>
    <property type="match status" value="1"/>
</dbReference>
<dbReference type="PANTHER" id="PTHR42994:SF2">
    <property type="entry name" value="PEPTIDASE"/>
    <property type="match status" value="1"/>
</dbReference>
<dbReference type="PANTHER" id="PTHR42994">
    <property type="entry name" value="PEPTIDASE T"/>
    <property type="match status" value="1"/>
</dbReference>
<dbReference type="InterPro" id="IPR002933">
    <property type="entry name" value="Peptidase_M20"/>
</dbReference>
<feature type="binding site" evidence="6">
    <location>
        <position position="347"/>
    </location>
    <ligand>
        <name>Zn(2+)</name>
        <dbReference type="ChEBI" id="CHEBI:29105"/>
        <label>2</label>
    </ligand>
</feature>
<dbReference type="InterPro" id="IPR010162">
    <property type="entry name" value="PepT-like"/>
</dbReference>
<feature type="domain" description="Peptidase M20 dimerisation" evidence="7">
    <location>
        <begin position="183"/>
        <end position="275"/>
    </location>
</feature>
<dbReference type="Proteomes" id="UP000195437">
    <property type="component" value="Chromosome"/>
</dbReference>
<dbReference type="GO" id="GO:0046872">
    <property type="term" value="F:metal ion binding"/>
    <property type="evidence" value="ECO:0007669"/>
    <property type="project" value="UniProtKB-UniRule"/>
</dbReference>
<organism evidence="8 9">
    <name type="scientific">Tumebacillus avium</name>
    <dbReference type="NCBI Taxonomy" id="1903704"/>
    <lineage>
        <taxon>Bacteria</taxon>
        <taxon>Bacillati</taxon>
        <taxon>Bacillota</taxon>
        <taxon>Bacilli</taxon>
        <taxon>Bacillales</taxon>
        <taxon>Alicyclobacillaceae</taxon>
        <taxon>Tumebacillus</taxon>
    </lineage>
</organism>
<dbReference type="Pfam" id="PF07687">
    <property type="entry name" value="M20_dimer"/>
    <property type="match status" value="1"/>
</dbReference>
<gene>
    <name evidence="8" type="ORF">CBW65_21150</name>
</gene>
<protein>
    <submittedName>
        <fullName evidence="8">Peptidase M20</fullName>
    </submittedName>
</protein>
<evidence type="ECO:0000313" key="8">
    <source>
        <dbReference type="EMBL" id="ARU63204.1"/>
    </source>
</evidence>
<keyword evidence="2 6" id="KW-0479">Metal-binding</keyword>
<comment type="similarity">
    <text evidence="5">Belongs to the peptidase M42 family.</text>
</comment>
<name>A0A1Y0IV39_9BACL</name>
<sequence>MIQVNRERLIQEFMELVQIDSLSRDERNMADAVTAKLTALGVEVVEDNAGERIDGNAGNLICTIKGDPSKKTILFTCHLDTVAPGKGIKPQLLEDRITSDGTTILGADDKAGIAGILEMVRALKEQNMNHGNIVLFLTVSEETGLLGSRHADWSKLPHVDMGFAFDSNGPIGKVVTMSPSQARLDIVINGRLAHAGVNPEAGISAIKVASAAISRMKLGRINENTTANIGSFHGGEATNVVCDRVEIKAEARSLDPAELDVQIAHMKETFEATAADFNTTAEVTVNKLYHNLRHEESAEVVQTAFKAINMLGIEPSTMSSGGGSDANVLNGQNIPTVNLAIGYQKIHTVEEFIMLDDLETAAKLFIAVTQAV</sequence>
<dbReference type="EMBL" id="CP021434">
    <property type="protein sequence ID" value="ARU63204.1"/>
    <property type="molecule type" value="Genomic_DNA"/>
</dbReference>
<dbReference type="NCBIfam" id="TIGR01883">
    <property type="entry name" value="PepT-like"/>
    <property type="match status" value="1"/>
</dbReference>
<comment type="cofactor">
    <cofactor evidence="6">
        <name>a divalent metal cation</name>
        <dbReference type="ChEBI" id="CHEBI:60240"/>
    </cofactor>
    <text evidence="6">Binds 2 divalent metal cations per subunit.</text>
</comment>
<dbReference type="AlphaFoldDB" id="A0A1Y0IV39"/>
<evidence type="ECO:0000256" key="4">
    <source>
        <dbReference type="ARBA" id="ARBA00022833"/>
    </source>
</evidence>
<evidence type="ECO:0000256" key="2">
    <source>
        <dbReference type="ARBA" id="ARBA00022723"/>
    </source>
</evidence>
<dbReference type="GO" id="GO:0004177">
    <property type="term" value="F:aminopeptidase activity"/>
    <property type="evidence" value="ECO:0007669"/>
    <property type="project" value="UniProtKB-UniRule"/>
</dbReference>